<proteinExistence type="predicted"/>
<dbReference type="Proteomes" id="UP001147746">
    <property type="component" value="Unassembled WGS sequence"/>
</dbReference>
<reference evidence="1" key="2">
    <citation type="journal article" date="2023" name="IMA Fungus">
        <title>Comparative genomic study of the Penicillium genus elucidates a diverse pangenome and 15 lateral gene transfer events.</title>
        <authorList>
            <person name="Petersen C."/>
            <person name="Sorensen T."/>
            <person name="Nielsen M.R."/>
            <person name="Sondergaard T.E."/>
            <person name="Sorensen J.L."/>
            <person name="Fitzpatrick D.A."/>
            <person name="Frisvad J.C."/>
            <person name="Nielsen K.L."/>
        </authorList>
    </citation>
    <scope>NUCLEOTIDE SEQUENCE</scope>
    <source>
        <strain evidence="1">IBT 21472</strain>
    </source>
</reference>
<protein>
    <recommendedName>
        <fullName evidence="3">Xylose isomerase-like TIM barrel domain-containing protein</fullName>
    </recommendedName>
</protein>
<evidence type="ECO:0000313" key="2">
    <source>
        <dbReference type="Proteomes" id="UP001147746"/>
    </source>
</evidence>
<dbReference type="Gene3D" id="3.20.20.150">
    <property type="entry name" value="Divalent-metal-dependent TIM barrel enzymes"/>
    <property type="match status" value="1"/>
</dbReference>
<comment type="caution">
    <text evidence="1">The sequence shown here is derived from an EMBL/GenBank/DDBJ whole genome shotgun (WGS) entry which is preliminary data.</text>
</comment>
<accession>A0A9W9HDC6</accession>
<dbReference type="SUPFAM" id="SSF51658">
    <property type="entry name" value="Xylose isomerase-like"/>
    <property type="match status" value="1"/>
</dbReference>
<dbReference type="EMBL" id="JAPZBO010000007">
    <property type="protein sequence ID" value="KAJ5311334.1"/>
    <property type="molecule type" value="Genomic_DNA"/>
</dbReference>
<name>A0A9W9HDC6_9EURO</name>
<dbReference type="InterPro" id="IPR036237">
    <property type="entry name" value="Xyl_isomerase-like_sf"/>
</dbReference>
<reference evidence="1" key="1">
    <citation type="submission" date="2022-12" db="EMBL/GenBank/DDBJ databases">
        <authorList>
            <person name="Petersen C."/>
        </authorList>
    </citation>
    <scope>NUCLEOTIDE SEQUENCE</scope>
    <source>
        <strain evidence="1">IBT 21472</strain>
    </source>
</reference>
<evidence type="ECO:0008006" key="3">
    <source>
        <dbReference type="Google" id="ProtNLM"/>
    </source>
</evidence>
<dbReference type="AlphaFoldDB" id="A0A9W9HDC6"/>
<organism evidence="1 2">
    <name type="scientific">Penicillium atrosanguineum</name>
    <dbReference type="NCBI Taxonomy" id="1132637"/>
    <lineage>
        <taxon>Eukaryota</taxon>
        <taxon>Fungi</taxon>
        <taxon>Dikarya</taxon>
        <taxon>Ascomycota</taxon>
        <taxon>Pezizomycotina</taxon>
        <taxon>Eurotiomycetes</taxon>
        <taxon>Eurotiomycetidae</taxon>
        <taxon>Eurotiales</taxon>
        <taxon>Aspergillaceae</taxon>
        <taxon>Penicillium</taxon>
    </lineage>
</organism>
<evidence type="ECO:0000313" key="1">
    <source>
        <dbReference type="EMBL" id="KAJ5311334.1"/>
    </source>
</evidence>
<keyword evidence="2" id="KW-1185">Reference proteome</keyword>
<sequence length="296" mass="34197">MIITRFRSVWGIDSGDNLNNWANWFPDLKKQGYTGVEVDIHGLQNPDRDFKRLREICDQVDLEISAMVHSSWFQYLGPRPVGLTAENHLQNYRELLQLIEPLKPVNINFQSGEDAWDVEESIKFYRGTLKIDQALGVAGRVVHETHRNRSLFTPYATRKILEAVPQLRITADFSHWMVGLERLLDIGEGDRAMMDAIIPHVHHIHARIGTTQASQCPEPLNPVFKEERLCMERLWTRVLQTRFEQSDSDTEIRFVPEYGPFPYHPIGSIKTHSQVADEEGQRLQTYFTEFAASLKA</sequence>
<gene>
    <name evidence="1" type="ORF">N7476_007194</name>
</gene>
<dbReference type="OrthoDB" id="9971575at2759"/>